<name>A0A1G9WXM8_9BACT</name>
<evidence type="ECO:0000256" key="1">
    <source>
        <dbReference type="SAM" id="SignalP"/>
    </source>
</evidence>
<accession>A0A1G9WXM8</accession>
<organism evidence="2 3">
    <name type="scientific">Siphonobacter aquaeclarae</name>
    <dbReference type="NCBI Taxonomy" id="563176"/>
    <lineage>
        <taxon>Bacteria</taxon>
        <taxon>Pseudomonadati</taxon>
        <taxon>Bacteroidota</taxon>
        <taxon>Cytophagia</taxon>
        <taxon>Cytophagales</taxon>
        <taxon>Cytophagaceae</taxon>
        <taxon>Siphonobacter</taxon>
    </lineage>
</organism>
<dbReference type="AlphaFoldDB" id="A0A1G9WXM8"/>
<gene>
    <name evidence="2" type="ORF">SAMN04488090_4477</name>
</gene>
<feature type="chain" id="PRO_5011472789" evidence="1">
    <location>
        <begin position="30"/>
        <end position="75"/>
    </location>
</feature>
<sequence>MYETMQTSMKKLLFVFLLGVMVLPEQVSAAPSASTEVSVQDAASKRRNKGYRKKKGFLWGLFKKKDKGCGCPSYK</sequence>
<keyword evidence="3" id="KW-1185">Reference proteome</keyword>
<dbReference type="EMBL" id="FNGS01000010">
    <property type="protein sequence ID" value="SDM89250.1"/>
    <property type="molecule type" value="Genomic_DNA"/>
</dbReference>
<keyword evidence="1" id="KW-0732">Signal</keyword>
<evidence type="ECO:0000313" key="3">
    <source>
        <dbReference type="Proteomes" id="UP000198901"/>
    </source>
</evidence>
<evidence type="ECO:0000313" key="2">
    <source>
        <dbReference type="EMBL" id="SDM89250.1"/>
    </source>
</evidence>
<dbReference type="Proteomes" id="UP000198901">
    <property type="component" value="Unassembled WGS sequence"/>
</dbReference>
<dbReference type="STRING" id="563176.SAMN04488090_4477"/>
<proteinExistence type="predicted"/>
<protein>
    <submittedName>
        <fullName evidence="2">Uncharacterized protein</fullName>
    </submittedName>
</protein>
<reference evidence="2 3" key="1">
    <citation type="submission" date="2016-10" db="EMBL/GenBank/DDBJ databases">
        <authorList>
            <person name="de Groot N.N."/>
        </authorList>
    </citation>
    <scope>NUCLEOTIDE SEQUENCE [LARGE SCALE GENOMIC DNA]</scope>
    <source>
        <strain evidence="2 3">DSM 21668</strain>
    </source>
</reference>
<feature type="signal peptide" evidence="1">
    <location>
        <begin position="1"/>
        <end position="29"/>
    </location>
</feature>